<evidence type="ECO:0000256" key="2">
    <source>
        <dbReference type="ARBA" id="ARBA00023136"/>
    </source>
</evidence>
<dbReference type="InterPro" id="IPR036942">
    <property type="entry name" value="Beta-barrel_TonB_sf"/>
</dbReference>
<evidence type="ECO:0000256" key="1">
    <source>
        <dbReference type="ARBA" id="ARBA00004442"/>
    </source>
</evidence>
<evidence type="ECO:0000256" key="3">
    <source>
        <dbReference type="ARBA" id="ARBA00023237"/>
    </source>
</evidence>
<keyword evidence="6" id="KW-1185">Reference proteome</keyword>
<evidence type="ECO:0000259" key="4">
    <source>
        <dbReference type="Pfam" id="PF14905"/>
    </source>
</evidence>
<dbReference type="InterPro" id="IPR041700">
    <property type="entry name" value="OMP_b-brl_3"/>
</dbReference>
<evidence type="ECO:0000313" key="6">
    <source>
        <dbReference type="Proteomes" id="UP000516438"/>
    </source>
</evidence>
<gene>
    <name evidence="5" type="ORF">H0S70_01955</name>
</gene>
<sequence>MSKIVIFFLIISSIFFFGQEKKDSINKIVEKQIQEIEITAKKKLIERKVDRLVFNVENSISATGGDAIDALKTTPGLKVQNDQISMIGKGNMLVLINDRATQLSGNDLISYLKTLKSDEIKKIEVITNPPSKYTAEGNSGVLNIITKNAKKNTWNSTIRSVYQQATYATGNFGGNFNLQKNKLTFFSSINYLNGSNAPVETNNIFYPNIIWQELNNRRDYSNSLSTRLGLDYRFSDKITTGFTYGYFNSKPLIKDFTKSNLINPVTNKIDSLIYNKGRNSNVRNSNIINYHIIYNMDTIGRKLSVDFDYFNFDLSRNRDFTTERLNPDLSPIDSDYYTQNRNYGNQNINNFSLNIDMEHPTKWMIFNYGFRLSHTKTNNDFDFYDVINNSETLDESQSDSFIYKENTQSYYFSANKNISEKWEAKAGLRIESTKTEGLSKTLNQTTTINYTKLFPTFYLSYNPNENNSFSINYGRRINRPSYNYLNPFRWVSSPYSYTEGNPFLKPSFINNLELEYSYKGNIITNLYYSDLNDGFEQLTIVNATTNIQQVIPENYIKGKTYGVTHTLIYKPADWLNTNFVADVYYCSTKSQIPVTLQFLKGWNGEFNLSNDITLNKKKTILFNVAYRLITKGVDNLDYNSFSNQLDASLKLLAFDKKLVINIYANDILSSSRTTYTTYSNGIKNTFRNYYDERYFRISLSYSFGKIFKRESYQNKNNEELERTE</sequence>
<dbReference type="EMBL" id="CP060203">
    <property type="protein sequence ID" value="QNS41776.1"/>
    <property type="molecule type" value="Genomic_DNA"/>
</dbReference>
<keyword evidence="5" id="KW-0675">Receptor</keyword>
<dbReference type="Gene3D" id="2.170.130.10">
    <property type="entry name" value="TonB-dependent receptor, plug domain"/>
    <property type="match status" value="1"/>
</dbReference>
<dbReference type="KEGG" id="cmaq:H0S70_01955"/>
<name>A0A7H1DXR8_9FLAO</name>
<accession>A0A7H1DXR8</accession>
<keyword evidence="3" id="KW-0998">Cell outer membrane</keyword>
<protein>
    <submittedName>
        <fullName evidence="5">TonB-dependent receptor</fullName>
    </submittedName>
</protein>
<comment type="subcellular location">
    <subcellularLocation>
        <location evidence="1">Cell outer membrane</location>
    </subcellularLocation>
</comment>
<keyword evidence="2" id="KW-0472">Membrane</keyword>
<dbReference type="Proteomes" id="UP000516438">
    <property type="component" value="Chromosome"/>
</dbReference>
<proteinExistence type="predicted"/>
<organism evidence="5 6">
    <name type="scientific">Chryseobacterium manosquense</name>
    <dbReference type="NCBI Taxonomy" id="2754694"/>
    <lineage>
        <taxon>Bacteria</taxon>
        <taxon>Pseudomonadati</taxon>
        <taxon>Bacteroidota</taxon>
        <taxon>Flavobacteriia</taxon>
        <taxon>Flavobacteriales</taxon>
        <taxon>Weeksellaceae</taxon>
        <taxon>Chryseobacterium group</taxon>
        <taxon>Chryseobacterium</taxon>
    </lineage>
</organism>
<dbReference type="AlphaFoldDB" id="A0A7H1DXR8"/>
<reference evidence="5 6" key="1">
    <citation type="submission" date="2020-07" db="EMBL/GenBank/DDBJ databases">
        <title>Complete genome and description of Chryseobacterium manosquense strain Marseille-Q2069 sp. nov.</title>
        <authorList>
            <person name="Boxberger M."/>
        </authorList>
    </citation>
    <scope>NUCLEOTIDE SEQUENCE [LARGE SCALE GENOMIC DNA]</scope>
    <source>
        <strain evidence="5 6">Marseille-Q2069</strain>
    </source>
</reference>
<dbReference type="PANTHER" id="PTHR40980:SF4">
    <property type="entry name" value="TONB-DEPENDENT RECEPTOR-LIKE BETA-BARREL DOMAIN-CONTAINING PROTEIN"/>
    <property type="match status" value="1"/>
</dbReference>
<feature type="domain" description="Outer membrane protein beta-barrel" evidence="4">
    <location>
        <begin position="295"/>
        <end position="701"/>
    </location>
</feature>
<dbReference type="Pfam" id="PF14905">
    <property type="entry name" value="OMP_b-brl_3"/>
    <property type="match status" value="1"/>
</dbReference>
<dbReference type="InterPro" id="IPR037066">
    <property type="entry name" value="Plug_dom_sf"/>
</dbReference>
<evidence type="ECO:0000313" key="5">
    <source>
        <dbReference type="EMBL" id="QNS41776.1"/>
    </source>
</evidence>
<dbReference type="GO" id="GO:0009279">
    <property type="term" value="C:cell outer membrane"/>
    <property type="evidence" value="ECO:0007669"/>
    <property type="project" value="UniProtKB-SubCell"/>
</dbReference>
<dbReference type="SUPFAM" id="SSF56935">
    <property type="entry name" value="Porins"/>
    <property type="match status" value="1"/>
</dbReference>
<dbReference type="PANTHER" id="PTHR40980">
    <property type="entry name" value="PLUG DOMAIN-CONTAINING PROTEIN"/>
    <property type="match status" value="1"/>
</dbReference>
<dbReference type="RefSeq" id="WP_188321515.1">
    <property type="nucleotide sequence ID" value="NZ_CP060203.1"/>
</dbReference>
<dbReference type="Gene3D" id="2.40.170.20">
    <property type="entry name" value="TonB-dependent receptor, beta-barrel domain"/>
    <property type="match status" value="1"/>
</dbReference>